<comment type="function">
    <text evidence="1">Lipid phosphatase which dephosphorylates phosphatidylglycerophosphate (PGP) to phosphatidylglycerol (PG).</text>
</comment>
<dbReference type="Pfam" id="PF04608">
    <property type="entry name" value="PgpA"/>
    <property type="match status" value="1"/>
</dbReference>
<dbReference type="Proteomes" id="UP001520878">
    <property type="component" value="Unassembled WGS sequence"/>
</dbReference>
<keyword evidence="1" id="KW-0460">Magnesium</keyword>
<keyword evidence="5" id="KW-1185">Reference proteome</keyword>
<feature type="transmembrane region" description="Helical" evidence="2">
    <location>
        <begin position="90"/>
        <end position="114"/>
    </location>
</feature>
<keyword evidence="1" id="KW-0443">Lipid metabolism</keyword>
<feature type="domain" description="YutG/PgpA" evidence="3">
    <location>
        <begin position="18"/>
        <end position="155"/>
    </location>
</feature>
<dbReference type="EMBL" id="JAJEWP010000001">
    <property type="protein sequence ID" value="MCC2614726.1"/>
    <property type="molecule type" value="Genomic_DNA"/>
</dbReference>
<accession>A0ABS8G3M4</accession>
<dbReference type="PANTHER" id="PTHR36305">
    <property type="entry name" value="PHOSPHATIDYLGLYCEROPHOSPHATASE A"/>
    <property type="match status" value="1"/>
</dbReference>
<keyword evidence="1 2" id="KW-0472">Membrane</keyword>
<keyword evidence="1" id="KW-1208">Phospholipid metabolism</keyword>
<evidence type="ECO:0000313" key="4">
    <source>
        <dbReference type="EMBL" id="MCC2614726.1"/>
    </source>
</evidence>
<keyword evidence="1" id="KW-0442">Lipid degradation</keyword>
<dbReference type="CDD" id="cd06971">
    <property type="entry name" value="PgpA"/>
    <property type="match status" value="1"/>
</dbReference>
<dbReference type="EC" id="3.1.3.27" evidence="1"/>
<comment type="subcellular location">
    <subcellularLocation>
        <location evidence="1">Cell inner membrane</location>
        <topology evidence="1">Multi-pass membrane protein</topology>
    </subcellularLocation>
</comment>
<feature type="transmembrane region" description="Helical" evidence="2">
    <location>
        <begin position="134"/>
        <end position="160"/>
    </location>
</feature>
<keyword evidence="1" id="KW-0997">Cell inner membrane</keyword>
<evidence type="ECO:0000259" key="3">
    <source>
        <dbReference type="Pfam" id="PF04608"/>
    </source>
</evidence>
<dbReference type="InterPro" id="IPR026037">
    <property type="entry name" value="PgpA"/>
</dbReference>
<keyword evidence="1" id="KW-1003">Cell membrane</keyword>
<dbReference type="PIRSF" id="PIRSF006162">
    <property type="entry name" value="PgpA"/>
    <property type="match status" value="1"/>
</dbReference>
<gene>
    <name evidence="4" type="ORF">LJ739_00540</name>
</gene>
<protein>
    <recommendedName>
        <fullName evidence="1">Phosphatidylglycerophosphatase A</fullName>
        <ecNumber evidence="1">3.1.3.27</ecNumber>
    </recommendedName>
    <alternativeName>
        <fullName evidence="1">Phosphatidylglycerolphosphate phosphatase A</fullName>
    </alternativeName>
</protein>
<comment type="pathway">
    <text evidence="1">Phospholipid metabolism; phosphatidylglycerol biosynthesis; phosphatidylglycerol from CDP-diacylglycerol: step 2/2.</text>
</comment>
<dbReference type="InterPro" id="IPR007686">
    <property type="entry name" value="YutG/PgpA"/>
</dbReference>
<dbReference type="InterPro" id="IPR036681">
    <property type="entry name" value="PgpA-like_sf"/>
</dbReference>
<evidence type="ECO:0000313" key="5">
    <source>
        <dbReference type="Proteomes" id="UP001520878"/>
    </source>
</evidence>
<comment type="caution">
    <text evidence="4">The sequence shown here is derived from an EMBL/GenBank/DDBJ whole genome shotgun (WGS) entry which is preliminary data.</text>
</comment>
<dbReference type="PANTHER" id="PTHR36305:SF1">
    <property type="entry name" value="PHOSPHATIDYLGLYCEROPHOSPHATASE A"/>
    <property type="match status" value="1"/>
</dbReference>
<dbReference type="GO" id="GO:0008962">
    <property type="term" value="F:phosphatidylglycerophosphatase activity"/>
    <property type="evidence" value="ECO:0007669"/>
    <property type="project" value="UniProtKB-EC"/>
</dbReference>
<reference evidence="4 5" key="1">
    <citation type="submission" date="2021-10" db="EMBL/GenBank/DDBJ databases">
        <title>Draft genome of Aestuariibacter halophilus JC2043.</title>
        <authorList>
            <person name="Emsley S.A."/>
            <person name="Pfannmuller K.M."/>
            <person name="Ushijima B."/>
            <person name="Saw J.H."/>
            <person name="Videau P."/>
        </authorList>
    </citation>
    <scope>NUCLEOTIDE SEQUENCE [LARGE SCALE GENOMIC DNA]</scope>
    <source>
        <strain evidence="4 5">JC2043</strain>
    </source>
</reference>
<dbReference type="RefSeq" id="WP_229156647.1">
    <property type="nucleotide sequence ID" value="NZ_JAJEWP010000001.1"/>
</dbReference>
<keyword evidence="2" id="KW-1133">Transmembrane helix</keyword>
<keyword evidence="1 2" id="KW-0812">Transmembrane</keyword>
<proteinExistence type="predicted"/>
<comment type="catalytic activity">
    <reaction evidence="1">
        <text>a 1,2-diacyl-sn-glycero-3-phospho-(1'-sn-glycero-3'-phosphate) + H2O = a 1,2-diacyl-sn-glycero-3-phospho-(1'-sn-glycerol) + phosphate</text>
        <dbReference type="Rhea" id="RHEA:33751"/>
        <dbReference type="ChEBI" id="CHEBI:15377"/>
        <dbReference type="ChEBI" id="CHEBI:43474"/>
        <dbReference type="ChEBI" id="CHEBI:60110"/>
        <dbReference type="ChEBI" id="CHEBI:64716"/>
        <dbReference type="EC" id="3.1.3.27"/>
    </reaction>
</comment>
<comment type="cofactor">
    <cofactor evidence="1">
        <name>Mg(2+)</name>
        <dbReference type="ChEBI" id="CHEBI:18420"/>
    </cofactor>
</comment>
<keyword evidence="1" id="KW-0595">Phospholipid degradation</keyword>
<keyword evidence="1 4" id="KW-0378">Hydrolase</keyword>
<evidence type="ECO:0000256" key="1">
    <source>
        <dbReference type="PIRNR" id="PIRNR006162"/>
    </source>
</evidence>
<keyword evidence="1" id="KW-0479">Metal-binding</keyword>
<feature type="transmembrane region" description="Helical" evidence="2">
    <location>
        <begin position="48"/>
        <end position="69"/>
    </location>
</feature>
<name>A0ABS8G3M4_9ALTE</name>
<organism evidence="4 5">
    <name type="scientific">Fluctibacter halophilus</name>
    <dbReference type="NCBI Taxonomy" id="226011"/>
    <lineage>
        <taxon>Bacteria</taxon>
        <taxon>Pseudomonadati</taxon>
        <taxon>Pseudomonadota</taxon>
        <taxon>Gammaproteobacteria</taxon>
        <taxon>Alteromonadales</taxon>
        <taxon>Alteromonadaceae</taxon>
        <taxon>Fluctibacter</taxon>
    </lineage>
</organism>
<sequence length="161" mass="17211">MESLLRERVSLRRPTHLLALGFGSGLSRNMPGTMGTLAALPLVVALAFWLPLWAYILVCVIGSLGGIYVCGKTADDMGIHDHPSIVWDEFAGIAITLIAVPLNPWTVVAGFIAFRVLDILKPWPIKHFDQHLHGGLGIMLDDVLAGLAACGLLHAGLALVS</sequence>
<dbReference type="SUPFAM" id="SSF101307">
    <property type="entry name" value="YutG-like"/>
    <property type="match status" value="1"/>
</dbReference>
<evidence type="ECO:0000256" key="2">
    <source>
        <dbReference type="SAM" id="Phobius"/>
    </source>
</evidence>